<organism evidence="2">
    <name type="scientific">Geobacillus sp. (strain Y4.1MC1)</name>
    <dbReference type="NCBI Taxonomy" id="581103"/>
    <lineage>
        <taxon>Bacteria</taxon>
        <taxon>Bacillati</taxon>
        <taxon>Bacillota</taxon>
        <taxon>Bacilli</taxon>
        <taxon>Bacillales</taxon>
        <taxon>Anoxybacillaceae</taxon>
        <taxon>Geobacillus</taxon>
    </lineage>
</organism>
<keyword evidence="1" id="KW-0472">Membrane</keyword>
<dbReference type="EMBL" id="CP002293">
    <property type="protein sequence ID" value="ADP75122.1"/>
    <property type="molecule type" value="Genomic_DNA"/>
</dbReference>
<name>A0A7U4DL35_GEOS0</name>
<sequence length="95" mass="11461">MAVAFIIISLLSLGFLGIDVPFPSTYILLWLTTNMMYAFLAVFWQRLAFLIYYANVHDKQTSIMDYLRKYAMFFFISLNYYVQQIFRYRQEFCVM</sequence>
<keyword evidence="1" id="KW-1133">Transmembrane helix</keyword>
<keyword evidence="1" id="KW-0812">Transmembrane</keyword>
<evidence type="ECO:0000313" key="2">
    <source>
        <dbReference type="EMBL" id="ADP75122.1"/>
    </source>
</evidence>
<evidence type="ECO:0000256" key="1">
    <source>
        <dbReference type="SAM" id="Phobius"/>
    </source>
</evidence>
<proteinExistence type="predicted"/>
<dbReference type="AlphaFoldDB" id="A0A7U4DL35"/>
<dbReference type="KEGG" id="gmc:GY4MC1_2410"/>
<reference evidence="2" key="1">
    <citation type="submission" date="2010-10" db="EMBL/GenBank/DDBJ databases">
        <title>Complete sequence of chromosome of Geobacillus sp. Y4.1MC1.</title>
        <authorList>
            <consortium name="US DOE Joint Genome Institute"/>
            <person name="Lucas S."/>
            <person name="Copeland A."/>
            <person name="Lapidus A."/>
            <person name="Cheng J.-F."/>
            <person name="Bruce D."/>
            <person name="Goodwin L."/>
            <person name="Pitluck S."/>
            <person name="Chertkov O."/>
            <person name="Zhang X."/>
            <person name="Detter J.C."/>
            <person name="Han C."/>
            <person name="Tapia R."/>
            <person name="Land M."/>
            <person name="Hauser L."/>
            <person name="Jeffries C."/>
            <person name="Kyrpides N."/>
            <person name="Ivanova N."/>
            <person name="Ovchinnikova G."/>
            <person name="Brumm P."/>
            <person name="Mead D."/>
            <person name="Woyke T."/>
        </authorList>
    </citation>
    <scope>NUCLEOTIDE SEQUENCE [LARGE SCALE GENOMIC DNA]</scope>
    <source>
        <strain evidence="2">Y4.1MC1</strain>
    </source>
</reference>
<feature type="transmembrane region" description="Helical" evidence="1">
    <location>
        <begin position="27"/>
        <end position="54"/>
    </location>
</feature>
<protein>
    <submittedName>
        <fullName evidence="2">Uncharacterized protein</fullName>
    </submittedName>
</protein>
<gene>
    <name evidence="2" type="ORF">GY4MC1_2410</name>
</gene>
<accession>A0A7U4DL35</accession>